<accession>A0A6P1DQV5</accession>
<dbReference type="RefSeq" id="WP_164653517.1">
    <property type="nucleotide sequence ID" value="NZ_JAAIJR010000028.1"/>
</dbReference>
<feature type="domain" description="PIN" evidence="9">
    <location>
        <begin position="2"/>
        <end position="131"/>
    </location>
</feature>
<comment type="cofactor">
    <cofactor evidence="1 8">
        <name>Mg(2+)</name>
        <dbReference type="ChEBI" id="CHEBI:18420"/>
    </cofactor>
</comment>
<evidence type="ECO:0000256" key="8">
    <source>
        <dbReference type="HAMAP-Rule" id="MF_00265"/>
    </source>
</evidence>
<reference evidence="10 11" key="2">
    <citation type="submission" date="2020-02" db="EMBL/GenBank/DDBJ databases">
        <title>Genome sequences of Thiorhodococcus mannitoliphagus and Thiorhodococcus minor, purple sulfur photosynthetic bacteria in the gammaproteobacterial family, Chromatiaceae.</title>
        <authorList>
            <person name="Aviles F.A."/>
            <person name="Meyer T.E."/>
            <person name="Kyndt J.A."/>
        </authorList>
    </citation>
    <scope>NUCLEOTIDE SEQUENCE [LARGE SCALE GENOMIC DNA]</scope>
    <source>
        <strain evidence="10 11">DSM 18266</strain>
    </source>
</reference>
<dbReference type="EC" id="3.1.-.-" evidence="8"/>
<dbReference type="CDD" id="cd18731">
    <property type="entry name" value="PIN_NgFitB-like"/>
    <property type="match status" value="1"/>
</dbReference>
<dbReference type="InterPro" id="IPR029060">
    <property type="entry name" value="PIN-like_dom_sf"/>
</dbReference>
<dbReference type="Gene3D" id="3.40.50.1010">
    <property type="entry name" value="5'-nuclease"/>
    <property type="match status" value="1"/>
</dbReference>
<dbReference type="PANTHER" id="PTHR33653:SF1">
    <property type="entry name" value="RIBONUCLEASE VAPC2"/>
    <property type="match status" value="1"/>
</dbReference>
<protein>
    <recommendedName>
        <fullName evidence="8">Ribonuclease VapC</fullName>
        <shortName evidence="8">RNase VapC</shortName>
        <ecNumber evidence="8">3.1.-.-</ecNumber>
    </recommendedName>
    <alternativeName>
        <fullName evidence="8">Toxin VapC</fullName>
    </alternativeName>
</protein>
<name>A0A6P1DQV5_9GAMM</name>
<comment type="caution">
    <text evidence="10">The sequence shown here is derived from an EMBL/GenBank/DDBJ whole genome shotgun (WGS) entry which is preliminary data.</text>
</comment>
<keyword evidence="4 8" id="KW-0479">Metal-binding</keyword>
<evidence type="ECO:0000256" key="3">
    <source>
        <dbReference type="ARBA" id="ARBA00022722"/>
    </source>
</evidence>
<gene>
    <name evidence="8" type="primary">vapC</name>
    <name evidence="10" type="ORF">G3480_08865</name>
</gene>
<dbReference type="PANTHER" id="PTHR33653">
    <property type="entry name" value="RIBONUCLEASE VAPC2"/>
    <property type="match status" value="1"/>
</dbReference>
<dbReference type="GO" id="GO:0016787">
    <property type="term" value="F:hydrolase activity"/>
    <property type="evidence" value="ECO:0007669"/>
    <property type="project" value="UniProtKB-KW"/>
</dbReference>
<dbReference type="Pfam" id="PF01850">
    <property type="entry name" value="PIN"/>
    <property type="match status" value="1"/>
</dbReference>
<dbReference type="HAMAP" id="MF_00265">
    <property type="entry name" value="VapC_Nob1"/>
    <property type="match status" value="1"/>
</dbReference>
<feature type="binding site" evidence="8">
    <location>
        <position position="5"/>
    </location>
    <ligand>
        <name>Mg(2+)</name>
        <dbReference type="ChEBI" id="CHEBI:18420"/>
    </ligand>
</feature>
<comment type="similarity">
    <text evidence="7 8">Belongs to the PINc/VapC protein family.</text>
</comment>
<evidence type="ECO:0000256" key="5">
    <source>
        <dbReference type="ARBA" id="ARBA00022801"/>
    </source>
</evidence>
<dbReference type="GO" id="GO:0000287">
    <property type="term" value="F:magnesium ion binding"/>
    <property type="evidence" value="ECO:0007669"/>
    <property type="project" value="UniProtKB-UniRule"/>
</dbReference>
<keyword evidence="3 8" id="KW-0540">Nuclease</keyword>
<evidence type="ECO:0000256" key="4">
    <source>
        <dbReference type="ARBA" id="ARBA00022723"/>
    </source>
</evidence>
<keyword evidence="6 8" id="KW-0460">Magnesium</keyword>
<evidence type="ECO:0000256" key="2">
    <source>
        <dbReference type="ARBA" id="ARBA00022649"/>
    </source>
</evidence>
<evidence type="ECO:0000313" key="10">
    <source>
        <dbReference type="EMBL" id="NEX20418.1"/>
    </source>
</evidence>
<evidence type="ECO:0000259" key="9">
    <source>
        <dbReference type="Pfam" id="PF01850"/>
    </source>
</evidence>
<reference evidence="11" key="1">
    <citation type="journal article" date="2020" name="Microbiol. Resour. Announc.">
        <title>Draft Genome Sequences of Thiorhodococcus mannitoliphagus and Thiorhodococcus minor, Purple Sulfur Photosynthetic Bacteria in the Gammaproteobacterial Family Chromatiaceae.</title>
        <authorList>
            <person name="Aviles F.A."/>
            <person name="Meyer T.E."/>
            <person name="Kyndt J.A."/>
        </authorList>
    </citation>
    <scope>NUCLEOTIDE SEQUENCE [LARGE SCALE GENOMIC DNA]</scope>
    <source>
        <strain evidence="11">DSM 18266</strain>
    </source>
</reference>
<comment type="function">
    <text evidence="8">Toxic component of a toxin-antitoxin (TA) system. An RNase.</text>
</comment>
<evidence type="ECO:0000313" key="11">
    <source>
        <dbReference type="Proteomes" id="UP000471640"/>
    </source>
</evidence>
<keyword evidence="11" id="KW-1185">Reference proteome</keyword>
<dbReference type="Proteomes" id="UP000471640">
    <property type="component" value="Unassembled WGS sequence"/>
</dbReference>
<dbReference type="InterPro" id="IPR050556">
    <property type="entry name" value="Type_II_TA_system_RNase"/>
</dbReference>
<dbReference type="GO" id="GO:0004540">
    <property type="term" value="F:RNA nuclease activity"/>
    <property type="evidence" value="ECO:0007669"/>
    <property type="project" value="InterPro"/>
</dbReference>
<organism evidence="10 11">
    <name type="scientific">Thiorhodococcus mannitoliphagus</name>
    <dbReference type="NCBI Taxonomy" id="329406"/>
    <lineage>
        <taxon>Bacteria</taxon>
        <taxon>Pseudomonadati</taxon>
        <taxon>Pseudomonadota</taxon>
        <taxon>Gammaproteobacteria</taxon>
        <taxon>Chromatiales</taxon>
        <taxon>Chromatiaceae</taxon>
        <taxon>Thiorhodococcus</taxon>
    </lineage>
</organism>
<evidence type="ECO:0000256" key="7">
    <source>
        <dbReference type="ARBA" id="ARBA00038093"/>
    </source>
</evidence>
<dbReference type="GO" id="GO:0090729">
    <property type="term" value="F:toxin activity"/>
    <property type="evidence" value="ECO:0007669"/>
    <property type="project" value="UniProtKB-KW"/>
</dbReference>
<keyword evidence="8" id="KW-0800">Toxin</keyword>
<dbReference type="AlphaFoldDB" id="A0A6P1DQV5"/>
<evidence type="ECO:0000256" key="1">
    <source>
        <dbReference type="ARBA" id="ARBA00001946"/>
    </source>
</evidence>
<keyword evidence="5 8" id="KW-0378">Hydrolase</keyword>
<feature type="binding site" evidence="8">
    <location>
        <position position="104"/>
    </location>
    <ligand>
        <name>Mg(2+)</name>
        <dbReference type="ChEBI" id="CHEBI:18420"/>
    </ligand>
</feature>
<dbReference type="EMBL" id="JAAIJR010000028">
    <property type="protein sequence ID" value="NEX20418.1"/>
    <property type="molecule type" value="Genomic_DNA"/>
</dbReference>
<proteinExistence type="inferred from homology"/>
<dbReference type="InterPro" id="IPR002716">
    <property type="entry name" value="PIN_dom"/>
</dbReference>
<evidence type="ECO:0000256" key="6">
    <source>
        <dbReference type="ARBA" id="ARBA00022842"/>
    </source>
</evidence>
<keyword evidence="2 8" id="KW-1277">Toxin-antitoxin system</keyword>
<dbReference type="InterPro" id="IPR022907">
    <property type="entry name" value="VapC_family"/>
</dbReference>
<dbReference type="SUPFAM" id="SSF88723">
    <property type="entry name" value="PIN domain-like"/>
    <property type="match status" value="1"/>
</dbReference>
<sequence length="143" mass="15821">MILLDTNILSELMRPAPAPNVIAWLDRLPADRVWSCAIVRAEIELGVARLSDGQRKRGLLMAARAMFEEDFADRCLPFDESAAIRYAAIVDSRLRHGRPISVEDAQIAAIALTHRLTLATRNGRDFASIDGLDVVNPWMEPAG</sequence>